<reference evidence="12" key="2">
    <citation type="journal article" date="2023" name="IMA Fungus">
        <title>Comparative genomic study of the Penicillium genus elucidates a diverse pangenome and 15 lateral gene transfer events.</title>
        <authorList>
            <person name="Petersen C."/>
            <person name="Sorensen T."/>
            <person name="Nielsen M.R."/>
            <person name="Sondergaard T.E."/>
            <person name="Sorensen J.L."/>
            <person name="Fitzpatrick D.A."/>
            <person name="Frisvad J.C."/>
            <person name="Nielsen K.L."/>
        </authorList>
    </citation>
    <scope>NUCLEOTIDE SEQUENCE</scope>
    <source>
        <strain evidence="12">IBT 29677</strain>
    </source>
</reference>
<dbReference type="GO" id="GO:0016652">
    <property type="term" value="F:oxidoreductase activity, acting on NAD(P)H as acceptor"/>
    <property type="evidence" value="ECO:0007669"/>
    <property type="project" value="InterPro"/>
</dbReference>
<evidence type="ECO:0000256" key="5">
    <source>
        <dbReference type="ARBA" id="ARBA00025065"/>
    </source>
</evidence>
<name>A0A9W9WC00_9EURO</name>
<dbReference type="GO" id="GO:0016616">
    <property type="term" value="F:oxidoreductase activity, acting on the CH-OH group of donors, NAD or NADP as acceptor"/>
    <property type="evidence" value="ECO:0007669"/>
    <property type="project" value="UniProtKB-ARBA"/>
</dbReference>
<dbReference type="InterPro" id="IPR020471">
    <property type="entry name" value="AKR"/>
</dbReference>
<dbReference type="InterPro" id="IPR036812">
    <property type="entry name" value="NAD(P)_OxRdtase_dom_sf"/>
</dbReference>
<comment type="similarity">
    <text evidence="1">Belongs to the aldo/keto reductase family.</text>
</comment>
<sequence length="296" mass="32768">MTNHPDIPTLKLNDGSSIPILGYGSGTAWFKRGGDTTVNRELVDSAKSAVKLGFNHLDGAEVYGTEEELGQSIQECGVPRDQLFITTKVSHSRINDIPAAIEESLKKLQLDHVDLYLIHAPFTAKNDAELQAAWAAMEQVKASGKARSIGVSNFLQSHLEAILKTANVVPVVNQIEYHPYLQHGDLVPWQESKGIKTVSYSGLVPITRASGGPLDPLLSGLAKKYAVHESEILLRWTLDQGYVSITTSSKESRLVGYLRALTFKLTPEEIKEISELGQQKHYRAFWREKFADDDRS</sequence>
<comment type="function">
    <text evidence="5">Catalyzes the initial reaction in the xylose utilization pathway by reducing D-xylose into xylitol. Xylose is a major component of hemicelluloses such as xylan. Most fungi utilize D-xylose via three enzymatic reactions, xylose reductase (XR), xylitol dehydrogenase (XDH), and xylulokinase, to form xylulose 5-phosphate, which enters pentose phosphate pathway.</text>
</comment>
<dbReference type="Pfam" id="PF00248">
    <property type="entry name" value="Aldo_ket_red"/>
    <property type="match status" value="1"/>
</dbReference>
<dbReference type="InterPro" id="IPR023210">
    <property type="entry name" value="NADP_OxRdtase_dom"/>
</dbReference>
<evidence type="ECO:0000256" key="2">
    <source>
        <dbReference type="ARBA" id="ARBA00012845"/>
    </source>
</evidence>
<evidence type="ECO:0000259" key="11">
    <source>
        <dbReference type="Pfam" id="PF00248"/>
    </source>
</evidence>
<dbReference type="SUPFAM" id="SSF51430">
    <property type="entry name" value="NAD(P)-linked oxidoreductase"/>
    <property type="match status" value="1"/>
</dbReference>
<evidence type="ECO:0000313" key="12">
    <source>
        <dbReference type="EMBL" id="KAJ5414448.1"/>
    </source>
</evidence>
<evidence type="ECO:0000256" key="1">
    <source>
        <dbReference type="ARBA" id="ARBA00007905"/>
    </source>
</evidence>
<comment type="caution">
    <text evidence="12">The sequence shown here is derived from an EMBL/GenBank/DDBJ whole genome shotgun (WGS) entry which is preliminary data.</text>
</comment>
<dbReference type="Gene3D" id="3.20.20.100">
    <property type="entry name" value="NADP-dependent oxidoreductase domain"/>
    <property type="match status" value="1"/>
</dbReference>
<dbReference type="RefSeq" id="XP_056494294.1">
    <property type="nucleotide sequence ID" value="XM_056625712.1"/>
</dbReference>
<dbReference type="FunFam" id="3.20.20.100:FF:000002">
    <property type="entry name" value="2,5-diketo-D-gluconic acid reductase A"/>
    <property type="match status" value="1"/>
</dbReference>
<dbReference type="Proteomes" id="UP001147747">
    <property type="component" value="Unassembled WGS sequence"/>
</dbReference>
<dbReference type="EMBL" id="JAPZBU010000003">
    <property type="protein sequence ID" value="KAJ5414448.1"/>
    <property type="molecule type" value="Genomic_DNA"/>
</dbReference>
<protein>
    <recommendedName>
        <fullName evidence="2">D-xylose reductase [NAD(P)H]</fullName>
        <ecNumber evidence="2">1.1.1.307</ecNumber>
    </recommendedName>
</protein>
<reference evidence="12" key="1">
    <citation type="submission" date="2022-12" db="EMBL/GenBank/DDBJ databases">
        <authorList>
            <person name="Petersen C."/>
        </authorList>
    </citation>
    <scope>NUCLEOTIDE SEQUENCE</scope>
    <source>
        <strain evidence="12">IBT 29677</strain>
    </source>
</reference>
<keyword evidence="4" id="KW-0560">Oxidoreductase</keyword>
<gene>
    <name evidence="12" type="ORF">N7509_001075</name>
</gene>
<evidence type="ECO:0000313" key="13">
    <source>
        <dbReference type="Proteomes" id="UP001147747"/>
    </source>
</evidence>
<evidence type="ECO:0000256" key="8">
    <source>
        <dbReference type="PIRSR" id="PIRSR000097-1"/>
    </source>
</evidence>
<dbReference type="PIRSF" id="PIRSF000097">
    <property type="entry name" value="AKR"/>
    <property type="match status" value="1"/>
</dbReference>
<feature type="binding site" evidence="9">
    <location>
        <position position="119"/>
    </location>
    <ligand>
        <name>substrate</name>
    </ligand>
</feature>
<keyword evidence="13" id="KW-1185">Reference proteome</keyword>
<dbReference type="InterPro" id="IPR018170">
    <property type="entry name" value="Aldo/ket_reductase_CS"/>
</dbReference>
<evidence type="ECO:0000256" key="4">
    <source>
        <dbReference type="ARBA" id="ARBA00023002"/>
    </source>
</evidence>
<evidence type="ECO:0000256" key="7">
    <source>
        <dbReference type="ARBA" id="ARBA00049485"/>
    </source>
</evidence>
<feature type="active site" description="Proton donor" evidence="8">
    <location>
        <position position="63"/>
    </location>
</feature>
<dbReference type="GeneID" id="81364692"/>
<dbReference type="PANTHER" id="PTHR43827">
    <property type="entry name" value="2,5-DIKETO-D-GLUCONIC ACID REDUCTASE"/>
    <property type="match status" value="1"/>
</dbReference>
<evidence type="ECO:0000256" key="9">
    <source>
        <dbReference type="PIRSR" id="PIRSR000097-2"/>
    </source>
</evidence>
<proteinExistence type="inferred from homology"/>
<dbReference type="PRINTS" id="PR00069">
    <property type="entry name" value="ALDKETRDTASE"/>
</dbReference>
<evidence type="ECO:0000256" key="3">
    <source>
        <dbReference type="ARBA" id="ARBA00022857"/>
    </source>
</evidence>
<feature type="site" description="Lowers pKa of active site Tyr" evidence="10">
    <location>
        <position position="88"/>
    </location>
</feature>
<accession>A0A9W9WC00</accession>
<dbReference type="InterPro" id="IPR044494">
    <property type="entry name" value="AKR3C2/3"/>
</dbReference>
<comment type="catalytic activity">
    <reaction evidence="6">
        <text>xylitol + NADP(+) = D-xylose + NADPH + H(+)</text>
        <dbReference type="Rhea" id="RHEA:27445"/>
        <dbReference type="ChEBI" id="CHEBI:15378"/>
        <dbReference type="ChEBI" id="CHEBI:17151"/>
        <dbReference type="ChEBI" id="CHEBI:53455"/>
        <dbReference type="ChEBI" id="CHEBI:57783"/>
        <dbReference type="ChEBI" id="CHEBI:58349"/>
        <dbReference type="EC" id="1.1.1.307"/>
    </reaction>
</comment>
<dbReference type="PROSITE" id="PS00062">
    <property type="entry name" value="ALDOKETO_REDUCTASE_2"/>
    <property type="match status" value="1"/>
</dbReference>
<dbReference type="AlphaFoldDB" id="A0A9W9WC00"/>
<organism evidence="12 13">
    <name type="scientific">Penicillium cosmopolitanum</name>
    <dbReference type="NCBI Taxonomy" id="1131564"/>
    <lineage>
        <taxon>Eukaryota</taxon>
        <taxon>Fungi</taxon>
        <taxon>Dikarya</taxon>
        <taxon>Ascomycota</taxon>
        <taxon>Pezizomycotina</taxon>
        <taxon>Eurotiomycetes</taxon>
        <taxon>Eurotiomycetidae</taxon>
        <taxon>Eurotiales</taxon>
        <taxon>Aspergillaceae</taxon>
        <taxon>Penicillium</taxon>
    </lineage>
</organism>
<dbReference type="CDD" id="cd19120">
    <property type="entry name" value="AKR_AKR3C2-3"/>
    <property type="match status" value="1"/>
</dbReference>
<evidence type="ECO:0000256" key="10">
    <source>
        <dbReference type="PIRSR" id="PIRSR000097-3"/>
    </source>
</evidence>
<dbReference type="OrthoDB" id="416253at2759"/>
<dbReference type="EC" id="1.1.1.307" evidence="2"/>
<feature type="domain" description="NADP-dependent oxidoreductase" evidence="11">
    <location>
        <begin position="25"/>
        <end position="276"/>
    </location>
</feature>
<evidence type="ECO:0000256" key="6">
    <source>
        <dbReference type="ARBA" id="ARBA00047534"/>
    </source>
</evidence>
<keyword evidence="3" id="KW-0521">NADP</keyword>
<comment type="catalytic activity">
    <reaction evidence="7">
        <text>xylitol + NAD(+) = D-xylose + NADH + H(+)</text>
        <dbReference type="Rhea" id="RHEA:27441"/>
        <dbReference type="ChEBI" id="CHEBI:15378"/>
        <dbReference type="ChEBI" id="CHEBI:17151"/>
        <dbReference type="ChEBI" id="CHEBI:53455"/>
        <dbReference type="ChEBI" id="CHEBI:57540"/>
        <dbReference type="ChEBI" id="CHEBI:57945"/>
        <dbReference type="EC" id="1.1.1.307"/>
    </reaction>
</comment>
<dbReference type="PANTHER" id="PTHR43827:SF3">
    <property type="entry name" value="NADP-DEPENDENT OXIDOREDUCTASE DOMAIN-CONTAINING PROTEIN"/>
    <property type="match status" value="1"/>
</dbReference>